<dbReference type="GO" id="GO:0005886">
    <property type="term" value="C:plasma membrane"/>
    <property type="evidence" value="ECO:0007669"/>
    <property type="project" value="TreeGrafter"/>
</dbReference>
<evidence type="ECO:0000259" key="3">
    <source>
        <dbReference type="Pfam" id="PF13967"/>
    </source>
</evidence>
<feature type="domain" description="CSC1/OSCA1-like cytosolic" evidence="4">
    <location>
        <begin position="291"/>
        <end position="372"/>
    </location>
</feature>
<dbReference type="Proteomes" id="UP001178508">
    <property type="component" value="Chromosome 11"/>
</dbReference>
<keyword evidence="6" id="KW-1185">Reference proteome</keyword>
<dbReference type="Pfam" id="PF08743">
    <property type="entry name" value="Nse4_C"/>
    <property type="match status" value="1"/>
</dbReference>
<keyword evidence="1" id="KW-0472">Membrane</keyword>
<organism evidence="5 6">
    <name type="scientific">Xyrichtys novacula</name>
    <name type="common">Pearly razorfish</name>
    <name type="synonym">Hemipteronotus novacula</name>
    <dbReference type="NCBI Taxonomy" id="13765"/>
    <lineage>
        <taxon>Eukaryota</taxon>
        <taxon>Metazoa</taxon>
        <taxon>Chordata</taxon>
        <taxon>Craniata</taxon>
        <taxon>Vertebrata</taxon>
        <taxon>Euteleostomi</taxon>
        <taxon>Actinopterygii</taxon>
        <taxon>Neopterygii</taxon>
        <taxon>Teleostei</taxon>
        <taxon>Neoteleostei</taxon>
        <taxon>Acanthomorphata</taxon>
        <taxon>Eupercaria</taxon>
        <taxon>Labriformes</taxon>
        <taxon>Labridae</taxon>
        <taxon>Xyrichtys</taxon>
    </lineage>
</organism>
<feature type="transmembrane region" description="Helical" evidence="1">
    <location>
        <begin position="28"/>
        <end position="48"/>
    </location>
</feature>
<evidence type="ECO:0000259" key="4">
    <source>
        <dbReference type="Pfam" id="PF14703"/>
    </source>
</evidence>
<evidence type="ECO:0000313" key="6">
    <source>
        <dbReference type="Proteomes" id="UP001178508"/>
    </source>
</evidence>
<dbReference type="PANTHER" id="PTHR13018">
    <property type="entry name" value="PROBABLE MEMBRANE PROTEIN DUF221-RELATED"/>
    <property type="match status" value="1"/>
</dbReference>
<dbReference type="AlphaFoldDB" id="A0AAV1G3Y7"/>
<evidence type="ECO:0000313" key="5">
    <source>
        <dbReference type="EMBL" id="CAJ1067759.1"/>
    </source>
</evidence>
<evidence type="ECO:0000259" key="2">
    <source>
        <dbReference type="Pfam" id="PF08743"/>
    </source>
</evidence>
<accession>A0AAV1G3Y7</accession>
<feature type="domain" description="CSC1/OSCA1-like N-terminal transmembrane" evidence="3">
    <location>
        <begin position="4"/>
        <end position="63"/>
    </location>
</feature>
<dbReference type="GO" id="GO:0005227">
    <property type="term" value="F:calcium-activated cation channel activity"/>
    <property type="evidence" value="ECO:0007669"/>
    <property type="project" value="InterPro"/>
</dbReference>
<dbReference type="Pfam" id="PF13967">
    <property type="entry name" value="RSN1_TM"/>
    <property type="match status" value="1"/>
</dbReference>
<dbReference type="InterPro" id="IPR027815">
    <property type="entry name" value="CSC1/OSCA1-like_cyt"/>
</dbReference>
<dbReference type="Pfam" id="PF14703">
    <property type="entry name" value="PHM7_cyt"/>
    <property type="match status" value="4"/>
</dbReference>
<feature type="domain" description="Non-structural maintenance of chromosome element 4 C-terminal" evidence="2">
    <location>
        <begin position="656"/>
        <end position="742"/>
    </location>
</feature>
<dbReference type="InterPro" id="IPR045122">
    <property type="entry name" value="Csc1-like"/>
</dbReference>
<feature type="domain" description="CSC1/OSCA1-like cytosolic" evidence="4">
    <location>
        <begin position="187"/>
        <end position="269"/>
    </location>
</feature>
<evidence type="ECO:0000256" key="1">
    <source>
        <dbReference type="SAM" id="Phobius"/>
    </source>
</evidence>
<protein>
    <submittedName>
        <fullName evidence="5">Non-structural maintenance of chromosomes element 4 homolog A</fullName>
    </submittedName>
</protein>
<feature type="transmembrane region" description="Helical" evidence="1">
    <location>
        <begin position="97"/>
        <end position="118"/>
    </location>
</feature>
<reference evidence="5" key="1">
    <citation type="submission" date="2023-08" db="EMBL/GenBank/DDBJ databases">
        <authorList>
            <person name="Alioto T."/>
            <person name="Alioto T."/>
            <person name="Gomez Garrido J."/>
        </authorList>
    </citation>
    <scope>NUCLEOTIDE SEQUENCE</scope>
</reference>
<sequence>MFYIVKDEEIREKCGEDAVHYLSFQRHIIGLLVVVGVLSVGIILPVNFSGNLLETKTVKISNFMKKQAYENCVVLEARICFNVDLFIKLDKKIHSGAVNQVVAAPILCLFWLLFFLTVRLELNVGLTPRLFLSGFMFDGCFCSSKGSSPVNLRFYSVNPEFQPSPAEKQADRYRSGLSTTAYTEHLEEAVSFYTKLEAQLKDDYRKEREKVNRKPLGMAFVTFQNEAITAIILKDFNACKFQGCQWRREPKISQFSGKLHTHNWTPSPAEKQADRYRSGLSTTAYTEHLEEAVSFYTKLEAQLKDDYRKEREKVNRKPLGMAFVTFQNEAITAIILKDFNACKFQGCQWRREPKISQFSGKLHTHNWTPSPAEKQADRYRSGLSTTAYTEHLEEAVSFYTKLEAQLKDDYRKEREKVNRKPLGMAFVTFQNEAITAIILKDFNACKFQGCQWRREPKISQFSGKLHTHNWTPSPAEKQADRYRSGLSTTAYTEHLEEAVSFYTKLEAQLKDDYRKEREKVNRKPLGMAFVTFQNEAITAIILKDFNACKFQGCQWRREPKISQFSGKLHTHNWTPSPAEKQADRYRSGLSTTAYTEHLLSFMGLNRLEDGQQNGGVDGYLPQDAWHRLAQRAQSCFRRAPSFHFMRGSFHAEPTSPISYYEFVIDPDSFSRTVENIFHTSFLIRDGLARMYLDEDKLPCIAPVEEGEAEAAESSNRKQGIVSINPKIWKELIDAFDITATMIPQSE</sequence>
<feature type="domain" description="CSC1/OSCA1-like cytosolic" evidence="4">
    <location>
        <begin position="393"/>
        <end position="475"/>
    </location>
</feature>
<feature type="domain" description="CSC1/OSCA1-like cytosolic" evidence="4">
    <location>
        <begin position="496"/>
        <end position="578"/>
    </location>
</feature>
<dbReference type="EMBL" id="OY660874">
    <property type="protein sequence ID" value="CAJ1067759.1"/>
    <property type="molecule type" value="Genomic_DNA"/>
</dbReference>
<dbReference type="InterPro" id="IPR014854">
    <property type="entry name" value="Nse4_C"/>
</dbReference>
<name>A0AAV1G3Y7_XYRNO</name>
<gene>
    <name evidence="5" type="ORF">XNOV1_A027497</name>
</gene>
<dbReference type="PANTHER" id="PTHR13018:SF38">
    <property type="entry name" value="CSC1-LIKE PROTEIN 2"/>
    <property type="match status" value="1"/>
</dbReference>
<keyword evidence="1" id="KW-1133">Transmembrane helix</keyword>
<proteinExistence type="predicted"/>
<dbReference type="InterPro" id="IPR032880">
    <property type="entry name" value="CSC1/OSCA1-like_N"/>
</dbReference>
<keyword evidence="1" id="KW-0812">Transmembrane</keyword>